<dbReference type="Proteomes" id="UP001168821">
    <property type="component" value="Unassembled WGS sequence"/>
</dbReference>
<evidence type="ECO:0000313" key="2">
    <source>
        <dbReference type="Proteomes" id="UP001168821"/>
    </source>
</evidence>
<accession>A0AA38I142</accession>
<evidence type="ECO:0000313" key="1">
    <source>
        <dbReference type="EMBL" id="KAJ3647224.1"/>
    </source>
</evidence>
<comment type="caution">
    <text evidence="1">The sequence shown here is derived from an EMBL/GenBank/DDBJ whole genome shotgun (WGS) entry which is preliminary data.</text>
</comment>
<dbReference type="EMBL" id="JALNTZ010000007">
    <property type="protein sequence ID" value="KAJ3647224.1"/>
    <property type="molecule type" value="Genomic_DNA"/>
</dbReference>
<reference evidence="1" key="1">
    <citation type="journal article" date="2023" name="G3 (Bethesda)">
        <title>Whole genome assemblies of Zophobas morio and Tenebrio molitor.</title>
        <authorList>
            <person name="Kaur S."/>
            <person name="Stinson S.A."/>
            <person name="diCenzo G.C."/>
        </authorList>
    </citation>
    <scope>NUCLEOTIDE SEQUENCE</scope>
    <source>
        <strain evidence="1">QUZm001</strain>
    </source>
</reference>
<proteinExistence type="predicted"/>
<sequence>MIEKIIKSQLLNMKLELKQAIDDNFKVISDRLLVAENDIRLIKSERAELKKSTVKVDNKGDLNDIISELEERNLRNSNVLVFSIPESKASELVNKIHDDIPKVTSILVPLGSFPESKKVSRIGLAKPSAVRPLKIVFENKDIVKDILRSNKNNSNRNYHFRPDLTKRQRDFNNEVRKEFKDRVAKGETDIMSRYKNNQKYCLERR</sequence>
<keyword evidence="2" id="KW-1185">Reference proteome</keyword>
<dbReference type="AlphaFoldDB" id="A0AA38I142"/>
<name>A0AA38I142_9CUCU</name>
<protein>
    <submittedName>
        <fullName evidence="1">Uncharacterized protein</fullName>
    </submittedName>
</protein>
<gene>
    <name evidence="1" type="ORF">Zmor_024754</name>
</gene>
<organism evidence="1 2">
    <name type="scientific">Zophobas morio</name>
    <dbReference type="NCBI Taxonomy" id="2755281"/>
    <lineage>
        <taxon>Eukaryota</taxon>
        <taxon>Metazoa</taxon>
        <taxon>Ecdysozoa</taxon>
        <taxon>Arthropoda</taxon>
        <taxon>Hexapoda</taxon>
        <taxon>Insecta</taxon>
        <taxon>Pterygota</taxon>
        <taxon>Neoptera</taxon>
        <taxon>Endopterygota</taxon>
        <taxon>Coleoptera</taxon>
        <taxon>Polyphaga</taxon>
        <taxon>Cucujiformia</taxon>
        <taxon>Tenebrionidae</taxon>
        <taxon>Zophobas</taxon>
    </lineage>
</organism>